<dbReference type="PROSITE" id="PS50948">
    <property type="entry name" value="PAN"/>
    <property type="match status" value="1"/>
</dbReference>
<evidence type="ECO:0000256" key="2">
    <source>
        <dbReference type="SAM" id="SignalP"/>
    </source>
</evidence>
<evidence type="ECO:0000256" key="1">
    <source>
        <dbReference type="SAM" id="Phobius"/>
    </source>
</evidence>
<dbReference type="InterPro" id="IPR003609">
    <property type="entry name" value="Pan_app"/>
</dbReference>
<evidence type="ECO:0000313" key="4">
    <source>
        <dbReference type="WBParaSite" id="maker-PairedContig_1444-snap-gene-0.20-mRNA-1"/>
    </source>
</evidence>
<feature type="chain" id="PRO_5009318115" evidence="2">
    <location>
        <begin position="17"/>
        <end position="320"/>
    </location>
</feature>
<dbReference type="Gene3D" id="3.50.4.10">
    <property type="entry name" value="Hepatocyte Growth Factor"/>
    <property type="match status" value="1"/>
</dbReference>
<evidence type="ECO:0000259" key="3">
    <source>
        <dbReference type="PROSITE" id="PS50948"/>
    </source>
</evidence>
<dbReference type="CDD" id="cd01099">
    <property type="entry name" value="PAN_AP_HGF"/>
    <property type="match status" value="1"/>
</dbReference>
<proteinExistence type="predicted"/>
<dbReference type="SUPFAM" id="SSF57414">
    <property type="entry name" value="Hairpin loop containing domain-like"/>
    <property type="match status" value="1"/>
</dbReference>
<keyword evidence="1" id="KW-0472">Membrane</keyword>
<accession>A0A1I8ECU1</accession>
<feature type="domain" description="Apple" evidence="3">
    <location>
        <begin position="94"/>
        <end position="173"/>
    </location>
</feature>
<keyword evidence="2" id="KW-0732">Signal</keyword>
<keyword evidence="1" id="KW-1133">Transmembrane helix</keyword>
<dbReference type="SMART" id="SM00473">
    <property type="entry name" value="PAN_AP"/>
    <property type="match status" value="1"/>
</dbReference>
<sequence>MLVLLCLAYVTTNVWTVQQKCHMEPTNRSFSGVLHISLRADIKQCKRECLIISSSQCSGQKIERDEFSDQDTINFHRTCRRRTEVQTILLTKACFKEFHGRVLVGVVDELYENVSRMQCRKACAISLIQNNVFCKAANYYPKEKECIISSQNRFDLPELFIEDAAAVYLENRCADNQFLNTTQNKIDAGKAILPSISAKSFFKNEQLSQNNTNNVTLNIIPKKPAKEVAKHVRPEPLQNVEMSGYEMSFDENLRPFYSLYAERDSTINPELVGSYELTSLFPVTHTRRIHLIQEICMLMHILIASVLTCFNALFKMKLLR</sequence>
<dbReference type="Pfam" id="PF00024">
    <property type="entry name" value="PAN_1"/>
    <property type="match status" value="1"/>
</dbReference>
<organism evidence="4">
    <name type="scientific">Wuchereria bancrofti</name>
    <dbReference type="NCBI Taxonomy" id="6293"/>
    <lineage>
        <taxon>Eukaryota</taxon>
        <taxon>Metazoa</taxon>
        <taxon>Ecdysozoa</taxon>
        <taxon>Nematoda</taxon>
        <taxon>Chromadorea</taxon>
        <taxon>Rhabditida</taxon>
        <taxon>Spirurina</taxon>
        <taxon>Spiruromorpha</taxon>
        <taxon>Filarioidea</taxon>
        <taxon>Onchocercidae</taxon>
        <taxon>Wuchereria</taxon>
    </lineage>
</organism>
<protein>
    <submittedName>
        <fullName evidence="4">Apple domain-containing protein</fullName>
    </submittedName>
</protein>
<dbReference type="AlphaFoldDB" id="A0A1I8ECU1"/>
<name>A0A1I8ECU1_WUCBA</name>
<keyword evidence="1" id="KW-0812">Transmembrane</keyword>
<feature type="signal peptide" evidence="2">
    <location>
        <begin position="1"/>
        <end position="16"/>
    </location>
</feature>
<dbReference type="WBParaSite" id="maker-PairedContig_1444-snap-gene-0.20-mRNA-1">
    <property type="protein sequence ID" value="maker-PairedContig_1444-snap-gene-0.20-mRNA-1"/>
    <property type="gene ID" value="maker-PairedContig_1444-snap-gene-0.20"/>
</dbReference>
<feature type="transmembrane region" description="Helical" evidence="1">
    <location>
        <begin position="297"/>
        <end position="314"/>
    </location>
</feature>
<reference evidence="4" key="1">
    <citation type="submission" date="2016-11" db="UniProtKB">
        <authorList>
            <consortium name="WormBaseParasite"/>
        </authorList>
    </citation>
    <scope>IDENTIFICATION</scope>
    <source>
        <strain evidence="4">pt0022</strain>
    </source>
</reference>